<evidence type="ECO:0000256" key="2">
    <source>
        <dbReference type="ARBA" id="ARBA00007357"/>
    </source>
</evidence>
<evidence type="ECO:0000256" key="4">
    <source>
        <dbReference type="ARBA" id="ARBA00022723"/>
    </source>
</evidence>
<evidence type="ECO:0000256" key="1">
    <source>
        <dbReference type="ARBA" id="ARBA00001947"/>
    </source>
</evidence>
<keyword evidence="11" id="KW-1185">Reference proteome</keyword>
<reference evidence="10 11" key="1">
    <citation type="submission" date="2024-04" db="EMBL/GenBank/DDBJ databases">
        <title>Symmetric and asymmetric DNA N6-adenine methylation regulates different biological responses in Mucorales.</title>
        <authorList>
            <consortium name="Lawrence Berkeley National Laboratory"/>
            <person name="Lax C."/>
            <person name="Mondo S.J."/>
            <person name="Osorio-Concepcion M."/>
            <person name="Muszewska A."/>
            <person name="Corrochano-Luque M."/>
            <person name="Gutierrez G."/>
            <person name="Riley R."/>
            <person name="Lipzen A."/>
            <person name="Guo J."/>
            <person name="Hundley H."/>
            <person name="Amirebrahimi M."/>
            <person name="Ng V."/>
            <person name="Lorenzo-Gutierrez D."/>
            <person name="Binder U."/>
            <person name="Yang J."/>
            <person name="Song Y."/>
            <person name="Canovas D."/>
            <person name="Navarro E."/>
            <person name="Freitag M."/>
            <person name="Gabaldon T."/>
            <person name="Grigoriev I.V."/>
            <person name="Corrochano L.M."/>
            <person name="Nicolas F.E."/>
            <person name="Garre V."/>
        </authorList>
    </citation>
    <scope>NUCLEOTIDE SEQUENCE [LARGE SCALE GENOMIC DNA]</scope>
    <source>
        <strain evidence="10 11">L51</strain>
    </source>
</reference>
<dbReference type="InterPro" id="IPR000718">
    <property type="entry name" value="Peptidase_M13"/>
</dbReference>
<dbReference type="InterPro" id="IPR042089">
    <property type="entry name" value="Peptidase_M13_dom_2"/>
</dbReference>
<dbReference type="PANTHER" id="PTHR11733">
    <property type="entry name" value="ZINC METALLOPROTEASE FAMILY M13 NEPRILYSIN-RELATED"/>
    <property type="match status" value="1"/>
</dbReference>
<accession>A0ABR3AWZ2</accession>
<sequence>MSVLPWNLTSQAVCNTPACLKVATSIISDMDLTIDPCSDFYQYTCGSWAQKAIIPDDHSGTGTFETLQDNNTEVLQRILEGSYETLINGTGNAGFTTTNVDKENFAKLQNYYKSCLDEASIDSLGPTPVYGELAALYHIFENGEGLVSFPQYTSTLTQALVFMFKQGIEPVQSLYIDADDKNPNSTVISLAQPDLGLPSKEYYEDQEALKKYQSGLVSILKRILGPTSLNLAKAKELDLNILTDVEIDTLVSNAIELETSIANSMVKSQDLLDPVATYNPESISSLQQSYPFLDWTAFLEEFLPPGEPLPPAIIVTSPVYLQRLTGLLQNTPKQKLRDYFVMRHAISKVYALDKDTRTLLQEMRGSIFSGTTKLPPRAQVCTKSTSSTFGFLAGRYFVLRAFGGESERAQVEKFVDLIQSSWLKRLPELDWLDAQTRSRAISKMSKIKHKLGYSIKSPDIRSDENLKEYYQNINITTTSFYDNENSATAWELADIWSRMGKPIDKARWMMDAQEVNAYYTRTGNEIVVPAGILREPFYDPDVPDYLNYGGIGMVIGHEFSHALDNAGRMFNGDGQLEQWWTNSTLKSFETAAQCYVKQYDQWTIEGQDKKQHPVNGNLTLSENLADNGGLSVAYMAYQQLASNASLQTATSNNVNMRLPGLEQLSPEALFFVNFGRVWCNKKRPSMAEQLLLTDVHSPNRVRVNAAIQNSEEFARVFQCPANSPMNPIPKCQLW</sequence>
<dbReference type="Pfam" id="PF05649">
    <property type="entry name" value="Peptidase_M13_N"/>
    <property type="match status" value="1"/>
</dbReference>
<dbReference type="InterPro" id="IPR008753">
    <property type="entry name" value="Peptidase_M13_N"/>
</dbReference>
<dbReference type="Gene3D" id="1.10.1380.10">
    <property type="entry name" value="Neutral endopeptidase , domain2"/>
    <property type="match status" value="1"/>
</dbReference>
<dbReference type="PROSITE" id="PS51885">
    <property type="entry name" value="NEPRILYSIN"/>
    <property type="match status" value="1"/>
</dbReference>
<evidence type="ECO:0000256" key="7">
    <source>
        <dbReference type="ARBA" id="ARBA00023049"/>
    </source>
</evidence>
<evidence type="ECO:0000256" key="6">
    <source>
        <dbReference type="ARBA" id="ARBA00022833"/>
    </source>
</evidence>
<dbReference type="InterPro" id="IPR024079">
    <property type="entry name" value="MetalloPept_cat_dom_sf"/>
</dbReference>
<evidence type="ECO:0000256" key="3">
    <source>
        <dbReference type="ARBA" id="ARBA00022670"/>
    </source>
</evidence>
<evidence type="ECO:0000256" key="5">
    <source>
        <dbReference type="ARBA" id="ARBA00022801"/>
    </source>
</evidence>
<comment type="similarity">
    <text evidence="2">Belongs to the peptidase M13 family.</text>
</comment>
<keyword evidence="4" id="KW-0479">Metal-binding</keyword>
<evidence type="ECO:0000313" key="11">
    <source>
        <dbReference type="Proteomes" id="UP001448207"/>
    </source>
</evidence>
<dbReference type="SUPFAM" id="SSF55486">
    <property type="entry name" value="Metalloproteases ('zincins'), catalytic domain"/>
    <property type="match status" value="1"/>
</dbReference>
<keyword evidence="3" id="KW-0645">Protease</keyword>
<comment type="caution">
    <text evidence="10">The sequence shown here is derived from an EMBL/GenBank/DDBJ whole genome shotgun (WGS) entry which is preliminary data.</text>
</comment>
<comment type="cofactor">
    <cofactor evidence="1">
        <name>Zn(2+)</name>
        <dbReference type="ChEBI" id="CHEBI:29105"/>
    </cofactor>
</comment>
<gene>
    <name evidence="10" type="ORF">J3Q64DRAFT_1144238</name>
</gene>
<keyword evidence="6" id="KW-0862">Zinc</keyword>
<feature type="domain" description="Peptidase M13 N-terminal" evidence="9">
    <location>
        <begin position="36"/>
        <end position="453"/>
    </location>
</feature>
<proteinExistence type="inferred from homology"/>
<keyword evidence="5" id="KW-0378">Hydrolase</keyword>
<keyword evidence="7" id="KW-0482">Metalloprotease</keyword>
<dbReference type="PANTHER" id="PTHR11733:SF167">
    <property type="entry name" value="FI17812P1-RELATED"/>
    <property type="match status" value="1"/>
</dbReference>
<evidence type="ECO:0008006" key="12">
    <source>
        <dbReference type="Google" id="ProtNLM"/>
    </source>
</evidence>
<dbReference type="InterPro" id="IPR018497">
    <property type="entry name" value="Peptidase_M13_C"/>
</dbReference>
<organism evidence="10 11">
    <name type="scientific">Phycomyces blakesleeanus</name>
    <dbReference type="NCBI Taxonomy" id="4837"/>
    <lineage>
        <taxon>Eukaryota</taxon>
        <taxon>Fungi</taxon>
        <taxon>Fungi incertae sedis</taxon>
        <taxon>Mucoromycota</taxon>
        <taxon>Mucoromycotina</taxon>
        <taxon>Mucoromycetes</taxon>
        <taxon>Mucorales</taxon>
        <taxon>Phycomycetaceae</taxon>
        <taxon>Phycomyces</taxon>
    </lineage>
</organism>
<dbReference type="CDD" id="cd08662">
    <property type="entry name" value="M13"/>
    <property type="match status" value="1"/>
</dbReference>
<dbReference type="EMBL" id="JBCLYO010000013">
    <property type="protein sequence ID" value="KAL0083774.1"/>
    <property type="molecule type" value="Genomic_DNA"/>
</dbReference>
<dbReference type="Proteomes" id="UP001448207">
    <property type="component" value="Unassembled WGS sequence"/>
</dbReference>
<dbReference type="Gene3D" id="3.40.390.10">
    <property type="entry name" value="Collagenase (Catalytic Domain)"/>
    <property type="match status" value="1"/>
</dbReference>
<feature type="domain" description="Peptidase M13 C-terminal" evidence="8">
    <location>
        <begin position="516"/>
        <end position="733"/>
    </location>
</feature>
<evidence type="ECO:0000259" key="8">
    <source>
        <dbReference type="Pfam" id="PF01431"/>
    </source>
</evidence>
<evidence type="ECO:0000259" key="9">
    <source>
        <dbReference type="Pfam" id="PF05649"/>
    </source>
</evidence>
<evidence type="ECO:0000313" key="10">
    <source>
        <dbReference type="EMBL" id="KAL0083774.1"/>
    </source>
</evidence>
<dbReference type="Pfam" id="PF01431">
    <property type="entry name" value="Peptidase_M13"/>
    <property type="match status" value="1"/>
</dbReference>
<protein>
    <recommendedName>
        <fullName evidence="12">Zincin</fullName>
    </recommendedName>
</protein>
<name>A0ABR3AWZ2_PHYBL</name>
<dbReference type="PRINTS" id="PR00786">
    <property type="entry name" value="NEPRILYSIN"/>
</dbReference>